<protein>
    <submittedName>
        <fullName evidence="9">Uncharacterized protein</fullName>
    </submittedName>
</protein>
<keyword evidence="10" id="KW-1185">Reference proteome</keyword>
<evidence type="ECO:0000256" key="3">
    <source>
        <dbReference type="ARBA" id="ARBA00022640"/>
    </source>
</evidence>
<dbReference type="GO" id="GO:0046872">
    <property type="term" value="F:metal ion binding"/>
    <property type="evidence" value="ECO:0007669"/>
    <property type="project" value="UniProtKB-KW"/>
</dbReference>
<dbReference type="AlphaFoldDB" id="J3LWJ8"/>
<keyword evidence="4 8" id="KW-0479">Metal-binding</keyword>
<evidence type="ECO:0000256" key="7">
    <source>
        <dbReference type="ARBA" id="ARBA00023004"/>
    </source>
</evidence>
<sequence length="101" mass="10815">MAGTGTGTGDDGGDCTIARHDFGPRCFAGEAFFVPSNDGDEDDGYLVCYVHDEGTGESRFVVLDARSPKLDVVAEVQLPGRVPYGFHGMFVTQAELLVQQQ</sequence>
<keyword evidence="3" id="KW-0934">Plastid</keyword>
<comment type="similarity">
    <text evidence="2">Belongs to the carotenoid oxygenase family.</text>
</comment>
<keyword evidence="7 8" id="KW-0408">Iron</keyword>
<dbReference type="GO" id="GO:0009570">
    <property type="term" value="C:chloroplast stroma"/>
    <property type="evidence" value="ECO:0007669"/>
    <property type="project" value="TreeGrafter"/>
</dbReference>
<dbReference type="eggNOG" id="KOG1285">
    <property type="taxonomic scope" value="Eukaryota"/>
</dbReference>
<organism evidence="9">
    <name type="scientific">Oryza brachyantha</name>
    <name type="common">malo sina</name>
    <dbReference type="NCBI Taxonomy" id="4533"/>
    <lineage>
        <taxon>Eukaryota</taxon>
        <taxon>Viridiplantae</taxon>
        <taxon>Streptophyta</taxon>
        <taxon>Embryophyta</taxon>
        <taxon>Tracheophyta</taxon>
        <taxon>Spermatophyta</taxon>
        <taxon>Magnoliopsida</taxon>
        <taxon>Liliopsida</taxon>
        <taxon>Poales</taxon>
        <taxon>Poaceae</taxon>
        <taxon>BOP clade</taxon>
        <taxon>Oryzoideae</taxon>
        <taxon>Oryzeae</taxon>
        <taxon>Oryzinae</taxon>
        <taxon>Oryza</taxon>
    </lineage>
</organism>
<reference evidence="9" key="1">
    <citation type="journal article" date="2013" name="Nat. Commun.">
        <title>Whole-genome sequencing of Oryza brachyantha reveals mechanisms underlying Oryza genome evolution.</title>
        <authorList>
            <person name="Chen J."/>
            <person name="Huang Q."/>
            <person name="Gao D."/>
            <person name="Wang J."/>
            <person name="Lang Y."/>
            <person name="Liu T."/>
            <person name="Li B."/>
            <person name="Bai Z."/>
            <person name="Luis Goicoechea J."/>
            <person name="Liang C."/>
            <person name="Chen C."/>
            <person name="Zhang W."/>
            <person name="Sun S."/>
            <person name="Liao Y."/>
            <person name="Zhang X."/>
            <person name="Yang L."/>
            <person name="Song C."/>
            <person name="Wang M."/>
            <person name="Shi J."/>
            <person name="Liu G."/>
            <person name="Liu J."/>
            <person name="Zhou H."/>
            <person name="Zhou W."/>
            <person name="Yu Q."/>
            <person name="An N."/>
            <person name="Chen Y."/>
            <person name="Cai Q."/>
            <person name="Wang B."/>
            <person name="Liu B."/>
            <person name="Min J."/>
            <person name="Huang Y."/>
            <person name="Wu H."/>
            <person name="Li Z."/>
            <person name="Zhang Y."/>
            <person name="Yin Y."/>
            <person name="Song W."/>
            <person name="Jiang J."/>
            <person name="Jackson S.A."/>
            <person name="Wing R.A."/>
            <person name="Wang J."/>
            <person name="Chen M."/>
        </authorList>
    </citation>
    <scope>NUCLEOTIDE SEQUENCE [LARGE SCALE GENOMIC DNA]</scope>
    <source>
        <strain evidence="9">cv. IRGC 101232</strain>
    </source>
</reference>
<keyword evidence="6" id="KW-0560">Oxidoreductase</keyword>
<dbReference type="GO" id="GO:0010436">
    <property type="term" value="F:carotenoid dioxygenase activity"/>
    <property type="evidence" value="ECO:0007669"/>
    <property type="project" value="TreeGrafter"/>
</dbReference>
<proteinExistence type="inferred from homology"/>
<dbReference type="InterPro" id="IPR004294">
    <property type="entry name" value="Carotenoid_Oase"/>
</dbReference>
<evidence type="ECO:0000256" key="8">
    <source>
        <dbReference type="PIRSR" id="PIRSR604294-1"/>
    </source>
</evidence>
<reference evidence="9" key="2">
    <citation type="submission" date="2013-04" db="UniProtKB">
        <authorList>
            <consortium name="EnsemblPlants"/>
        </authorList>
    </citation>
    <scope>IDENTIFICATION</scope>
</reference>
<dbReference type="PANTHER" id="PTHR10543:SF46">
    <property type="entry name" value="CAROTENOID CLEAVAGE DIOXYGENASE 4, CHLOROPLASTIC-RELATED"/>
    <property type="match status" value="1"/>
</dbReference>
<accession>J3LWJ8</accession>
<comment type="cofactor">
    <cofactor evidence="8">
        <name>Fe(2+)</name>
        <dbReference type="ChEBI" id="CHEBI:29033"/>
    </cofactor>
    <text evidence="8">Binds 1 Fe(2+) ion per subunit.</text>
</comment>
<dbReference type="Gramene" id="OB04G15230.1">
    <property type="protein sequence ID" value="OB04G15230.1"/>
    <property type="gene ID" value="OB04G15230"/>
</dbReference>
<feature type="binding site" evidence="8">
    <location>
        <position position="87"/>
    </location>
    <ligand>
        <name>Fe cation</name>
        <dbReference type="ChEBI" id="CHEBI:24875"/>
        <note>catalytic</note>
    </ligand>
</feature>
<dbReference type="PANTHER" id="PTHR10543">
    <property type="entry name" value="BETA-CAROTENE DIOXYGENASE"/>
    <property type="match status" value="1"/>
</dbReference>
<evidence type="ECO:0000256" key="6">
    <source>
        <dbReference type="ARBA" id="ARBA00022964"/>
    </source>
</evidence>
<evidence type="ECO:0000256" key="5">
    <source>
        <dbReference type="ARBA" id="ARBA00022946"/>
    </source>
</evidence>
<evidence type="ECO:0000256" key="2">
    <source>
        <dbReference type="ARBA" id="ARBA00006787"/>
    </source>
</evidence>
<dbReference type="OMA" id="GDCTIAR"/>
<dbReference type="EnsemblPlants" id="OB04G15230.1">
    <property type="protein sequence ID" value="OB04G15230.1"/>
    <property type="gene ID" value="OB04G15230"/>
</dbReference>
<dbReference type="HOGENOM" id="CLU_165720_0_0_1"/>
<dbReference type="Pfam" id="PF03055">
    <property type="entry name" value="RPE65"/>
    <property type="match status" value="1"/>
</dbReference>
<dbReference type="STRING" id="4533.J3LWJ8"/>
<dbReference type="Proteomes" id="UP000006038">
    <property type="component" value="Chromosome 4"/>
</dbReference>
<keyword evidence="5" id="KW-0809">Transit peptide</keyword>
<evidence type="ECO:0000313" key="10">
    <source>
        <dbReference type="Proteomes" id="UP000006038"/>
    </source>
</evidence>
<evidence type="ECO:0000256" key="4">
    <source>
        <dbReference type="ARBA" id="ARBA00022723"/>
    </source>
</evidence>
<comment type="subcellular location">
    <subcellularLocation>
        <location evidence="1">Plastid</location>
        <location evidence="1">Chloroplast</location>
    </subcellularLocation>
</comment>
<evidence type="ECO:0000313" key="9">
    <source>
        <dbReference type="EnsemblPlants" id="OB04G15230.1"/>
    </source>
</evidence>
<keyword evidence="6" id="KW-0223">Dioxygenase</keyword>
<evidence type="ECO:0000256" key="1">
    <source>
        <dbReference type="ARBA" id="ARBA00004229"/>
    </source>
</evidence>
<name>J3LWJ8_ORYBR</name>
<dbReference type="GO" id="GO:0016121">
    <property type="term" value="P:carotene catabolic process"/>
    <property type="evidence" value="ECO:0007669"/>
    <property type="project" value="TreeGrafter"/>
</dbReference>